<dbReference type="Proteomes" id="UP000683246">
    <property type="component" value="Chromosome"/>
</dbReference>
<dbReference type="InterPro" id="IPR009057">
    <property type="entry name" value="Homeodomain-like_sf"/>
</dbReference>
<dbReference type="Pfam" id="PF14526">
    <property type="entry name" value="Cass2"/>
    <property type="match status" value="1"/>
</dbReference>
<accession>A0A8J8MPJ3</accession>
<organism evidence="5 6">
    <name type="scientific">Vallitalea pronyensis</name>
    <dbReference type="NCBI Taxonomy" id="1348613"/>
    <lineage>
        <taxon>Bacteria</taxon>
        <taxon>Bacillati</taxon>
        <taxon>Bacillota</taxon>
        <taxon>Clostridia</taxon>
        <taxon>Lachnospirales</taxon>
        <taxon>Vallitaleaceae</taxon>
        <taxon>Vallitalea</taxon>
    </lineage>
</organism>
<dbReference type="InterPro" id="IPR010499">
    <property type="entry name" value="AraC_E-bd"/>
</dbReference>
<dbReference type="SUPFAM" id="SSF55136">
    <property type="entry name" value="Probable bacterial effector-binding domain"/>
    <property type="match status" value="1"/>
</dbReference>
<dbReference type="PROSITE" id="PS01124">
    <property type="entry name" value="HTH_ARAC_FAMILY_2"/>
    <property type="match status" value="1"/>
</dbReference>
<dbReference type="GO" id="GO:0003700">
    <property type="term" value="F:DNA-binding transcription factor activity"/>
    <property type="evidence" value="ECO:0007669"/>
    <property type="project" value="InterPro"/>
</dbReference>
<dbReference type="PANTHER" id="PTHR47504:SF5">
    <property type="entry name" value="RIGHT ORIGIN-BINDING PROTEIN"/>
    <property type="match status" value="1"/>
</dbReference>
<dbReference type="PANTHER" id="PTHR47504">
    <property type="entry name" value="RIGHT ORIGIN-BINDING PROTEIN"/>
    <property type="match status" value="1"/>
</dbReference>
<protein>
    <submittedName>
        <fullName evidence="5">AraC family transcriptional regulator</fullName>
    </submittedName>
</protein>
<sequence length="285" mass="32709">MDWLDGFHQAIQYIEDNLENHMDQKKLSQKANCSLFHFNRVFSYVAGIPLSQYIRNRKMTRAGFDLQTTDEKIMDIGLKYGYDSPTAFNRAFKGVHGMAPSKARKKGVQLAAFPPIRLTMHIKGNQKLNYRIETKKAFKIVGVRQHYKMDIEKNFAEVPKFWRRTAIKGTIPKILKLNNDDPKGLLGVSTCMNGKDFDYYIAAATTLETPKKFNAYTIPEGTWAIFECKGPLPTAIQELQNRIVTEWLPTSGYAYADAPDIEVYFEGNQQSADYRCDVWLPVVQR</sequence>
<dbReference type="InterPro" id="IPR050959">
    <property type="entry name" value="MarA-like"/>
</dbReference>
<dbReference type="RefSeq" id="WP_212695969.1">
    <property type="nucleotide sequence ID" value="NZ_CP058649.1"/>
</dbReference>
<dbReference type="AlphaFoldDB" id="A0A8J8MPJ3"/>
<reference evidence="5" key="1">
    <citation type="submission" date="2020-07" db="EMBL/GenBank/DDBJ databases">
        <title>Vallitalea pronyensis genome.</title>
        <authorList>
            <person name="Postec A."/>
        </authorList>
    </citation>
    <scope>NUCLEOTIDE SEQUENCE</scope>
    <source>
        <strain evidence="5">FatNI3</strain>
    </source>
</reference>
<dbReference type="SMART" id="SM00871">
    <property type="entry name" value="AraC_E_bind"/>
    <property type="match status" value="1"/>
</dbReference>
<keyword evidence="6" id="KW-1185">Reference proteome</keyword>
<dbReference type="GO" id="GO:0043565">
    <property type="term" value="F:sequence-specific DNA binding"/>
    <property type="evidence" value="ECO:0007669"/>
    <property type="project" value="InterPro"/>
</dbReference>
<evidence type="ECO:0000313" key="6">
    <source>
        <dbReference type="Proteomes" id="UP000683246"/>
    </source>
</evidence>
<gene>
    <name evidence="5" type="ORF">HZI73_24525</name>
</gene>
<evidence type="ECO:0000259" key="4">
    <source>
        <dbReference type="PROSITE" id="PS01124"/>
    </source>
</evidence>
<keyword evidence="2" id="KW-0238">DNA-binding</keyword>
<keyword evidence="1" id="KW-0805">Transcription regulation</keyword>
<dbReference type="EMBL" id="CP058649">
    <property type="protein sequence ID" value="QUI25269.1"/>
    <property type="molecule type" value="Genomic_DNA"/>
</dbReference>
<dbReference type="KEGG" id="vpy:HZI73_24525"/>
<dbReference type="SMART" id="SM00342">
    <property type="entry name" value="HTH_ARAC"/>
    <property type="match status" value="1"/>
</dbReference>
<proteinExistence type="predicted"/>
<dbReference type="Gene3D" id="1.10.10.60">
    <property type="entry name" value="Homeodomain-like"/>
    <property type="match status" value="2"/>
</dbReference>
<dbReference type="InterPro" id="IPR011256">
    <property type="entry name" value="Reg_factor_effector_dom_sf"/>
</dbReference>
<name>A0A8J8MPJ3_9FIRM</name>
<dbReference type="InterPro" id="IPR018060">
    <property type="entry name" value="HTH_AraC"/>
</dbReference>
<dbReference type="SUPFAM" id="SSF46689">
    <property type="entry name" value="Homeodomain-like"/>
    <property type="match status" value="2"/>
</dbReference>
<evidence type="ECO:0000256" key="1">
    <source>
        <dbReference type="ARBA" id="ARBA00023015"/>
    </source>
</evidence>
<feature type="domain" description="HTH araC/xylS-type" evidence="4">
    <location>
        <begin position="8"/>
        <end position="106"/>
    </location>
</feature>
<dbReference type="Gene3D" id="3.20.80.10">
    <property type="entry name" value="Regulatory factor, effector binding domain"/>
    <property type="match status" value="1"/>
</dbReference>
<keyword evidence="3" id="KW-0804">Transcription</keyword>
<evidence type="ECO:0000256" key="3">
    <source>
        <dbReference type="ARBA" id="ARBA00023163"/>
    </source>
</evidence>
<dbReference type="InterPro" id="IPR029441">
    <property type="entry name" value="Cass2"/>
</dbReference>
<evidence type="ECO:0000313" key="5">
    <source>
        <dbReference type="EMBL" id="QUI25269.1"/>
    </source>
</evidence>
<evidence type="ECO:0000256" key="2">
    <source>
        <dbReference type="ARBA" id="ARBA00023125"/>
    </source>
</evidence>
<dbReference type="Pfam" id="PF12833">
    <property type="entry name" value="HTH_18"/>
    <property type="match status" value="1"/>
</dbReference>